<gene>
    <name evidence="2" type="ORF">F4560_007600</name>
</gene>
<protein>
    <submittedName>
        <fullName evidence="2">Uncharacterized protein</fullName>
    </submittedName>
</protein>
<dbReference type="AlphaFoldDB" id="A0A7W9HSV4"/>
<feature type="region of interest" description="Disordered" evidence="1">
    <location>
        <begin position="1"/>
        <end position="28"/>
    </location>
</feature>
<reference evidence="2 3" key="1">
    <citation type="submission" date="2020-08" db="EMBL/GenBank/DDBJ databases">
        <title>Sequencing the genomes of 1000 actinobacteria strains.</title>
        <authorList>
            <person name="Klenk H.-P."/>
        </authorList>
    </citation>
    <scope>NUCLEOTIDE SEQUENCE [LARGE SCALE GENOMIC DNA]</scope>
    <source>
        <strain evidence="2 3">DSM 45486</strain>
    </source>
</reference>
<evidence type="ECO:0000313" key="2">
    <source>
        <dbReference type="EMBL" id="MBB5807832.1"/>
    </source>
</evidence>
<dbReference type="EMBL" id="JACHMO010000001">
    <property type="protein sequence ID" value="MBB5807832.1"/>
    <property type="molecule type" value="Genomic_DNA"/>
</dbReference>
<evidence type="ECO:0000313" key="3">
    <source>
        <dbReference type="Proteomes" id="UP000552097"/>
    </source>
</evidence>
<dbReference type="Proteomes" id="UP000552097">
    <property type="component" value="Unassembled WGS sequence"/>
</dbReference>
<accession>A0A7W9HSV4</accession>
<name>A0A7W9HSV4_9PSEU</name>
<sequence length="67" mass="7105">MCRAPGSSVLFGAGGSGPGRGVRTTEEGRGPVIEPSLCRWNRCEVPSLTHLVMSFVMVFFAMASSMV</sequence>
<evidence type="ECO:0000256" key="1">
    <source>
        <dbReference type="SAM" id="MobiDB-lite"/>
    </source>
</evidence>
<comment type="caution">
    <text evidence="2">The sequence shown here is derived from an EMBL/GenBank/DDBJ whole genome shotgun (WGS) entry which is preliminary data.</text>
</comment>
<proteinExistence type="predicted"/>
<organism evidence="2 3">
    <name type="scientific">Saccharothrix ecbatanensis</name>
    <dbReference type="NCBI Taxonomy" id="1105145"/>
    <lineage>
        <taxon>Bacteria</taxon>
        <taxon>Bacillati</taxon>
        <taxon>Actinomycetota</taxon>
        <taxon>Actinomycetes</taxon>
        <taxon>Pseudonocardiales</taxon>
        <taxon>Pseudonocardiaceae</taxon>
        <taxon>Saccharothrix</taxon>
    </lineage>
</organism>
<keyword evidence="3" id="KW-1185">Reference proteome</keyword>